<feature type="transmembrane region" description="Helical" evidence="1">
    <location>
        <begin position="213"/>
        <end position="234"/>
    </location>
</feature>
<feature type="transmembrane region" description="Helical" evidence="1">
    <location>
        <begin position="338"/>
        <end position="357"/>
    </location>
</feature>
<gene>
    <name evidence="2" type="ORF">GA0070624_4496</name>
</gene>
<keyword evidence="1" id="KW-0812">Transmembrane</keyword>
<organism evidence="2 3">
    <name type="scientific">Micromonospora rhizosphaerae</name>
    <dbReference type="NCBI Taxonomy" id="568872"/>
    <lineage>
        <taxon>Bacteria</taxon>
        <taxon>Bacillati</taxon>
        <taxon>Actinomycetota</taxon>
        <taxon>Actinomycetes</taxon>
        <taxon>Micromonosporales</taxon>
        <taxon>Micromonosporaceae</taxon>
        <taxon>Micromonospora</taxon>
    </lineage>
</organism>
<keyword evidence="1" id="KW-0472">Membrane</keyword>
<feature type="transmembrane region" description="Helical" evidence="1">
    <location>
        <begin position="281"/>
        <end position="301"/>
    </location>
</feature>
<protein>
    <submittedName>
        <fullName evidence="2">Low temperature requirement protein LtrA</fullName>
    </submittedName>
</protein>
<feature type="transmembrane region" description="Helical" evidence="1">
    <location>
        <begin position="61"/>
        <end position="82"/>
    </location>
</feature>
<dbReference type="InterPro" id="IPR010640">
    <property type="entry name" value="Low_temperature_requirement_A"/>
</dbReference>
<proteinExistence type="predicted"/>
<dbReference type="AlphaFoldDB" id="A0A1C6SSG0"/>
<name>A0A1C6SSG0_9ACTN</name>
<dbReference type="PANTHER" id="PTHR36840:SF1">
    <property type="entry name" value="BLL5714 PROTEIN"/>
    <property type="match status" value="1"/>
</dbReference>
<feature type="transmembrane region" description="Helical" evidence="1">
    <location>
        <begin position="313"/>
        <end position="331"/>
    </location>
</feature>
<dbReference type="Proteomes" id="UP000199413">
    <property type="component" value="Unassembled WGS sequence"/>
</dbReference>
<reference evidence="3" key="1">
    <citation type="submission" date="2016-06" db="EMBL/GenBank/DDBJ databases">
        <authorList>
            <person name="Varghese N."/>
            <person name="Submissions Spin"/>
        </authorList>
    </citation>
    <scope>NUCLEOTIDE SEQUENCE [LARGE SCALE GENOMIC DNA]</scope>
    <source>
        <strain evidence="3">DSM 45431</strain>
    </source>
</reference>
<feature type="transmembrane region" description="Helical" evidence="1">
    <location>
        <begin position="240"/>
        <end position="260"/>
    </location>
</feature>
<feature type="transmembrane region" description="Helical" evidence="1">
    <location>
        <begin position="121"/>
        <end position="139"/>
    </location>
</feature>
<feature type="transmembrane region" description="Helical" evidence="1">
    <location>
        <begin position="363"/>
        <end position="382"/>
    </location>
</feature>
<feature type="transmembrane region" description="Helical" evidence="1">
    <location>
        <begin position="94"/>
        <end position="115"/>
    </location>
</feature>
<feature type="transmembrane region" description="Helical" evidence="1">
    <location>
        <begin position="175"/>
        <end position="193"/>
    </location>
</feature>
<dbReference type="EMBL" id="FMHV01000002">
    <property type="protein sequence ID" value="SCL32516.1"/>
    <property type="molecule type" value="Genomic_DNA"/>
</dbReference>
<dbReference type="PANTHER" id="PTHR36840">
    <property type="entry name" value="BLL5714 PROTEIN"/>
    <property type="match status" value="1"/>
</dbReference>
<sequence length="387" mass="42370">MTTTPLTRGWYRPMQARRPDEEHRVATPLELFFDLCFVVAVAQAAGNLHHDVAEDHLGHAVTSYLTVFFAIWWAWMNFTWFASAYDTDDDVYRITTLVQISGALILAAGVPRAFTEADFTIITYGYVVMRLATVANWVRAAAGDPEHRATTTTYALGVAVVQLGWLLRLALPEGWAMPAFLVLAVADVLVPVVAERRGKTSWHPHHIAERYQLFTLIVLGEVVLSTSVAIQSGVDAGNPQLWSLAAAGAVIVFALWWLYFDRPGPVPPASLRGSLFWGYGHYLIFAAIAAVGAGLAVAVDHDLHQAHVSGRTAAYATAVPVAVYLLALWLLHLRWKRGLGLLTFPVAIVLVLVAPWLPAPIHVLAGVLFVLVALTLVIRHRAPTRTA</sequence>
<keyword evidence="1" id="KW-1133">Transmembrane helix</keyword>
<keyword evidence="3" id="KW-1185">Reference proteome</keyword>
<accession>A0A1C6SSG0</accession>
<evidence type="ECO:0000313" key="3">
    <source>
        <dbReference type="Proteomes" id="UP000199413"/>
    </source>
</evidence>
<evidence type="ECO:0000313" key="2">
    <source>
        <dbReference type="EMBL" id="SCL32516.1"/>
    </source>
</evidence>
<dbReference type="Pfam" id="PF06772">
    <property type="entry name" value="LtrA"/>
    <property type="match status" value="1"/>
</dbReference>
<dbReference type="RefSeq" id="WP_245718930.1">
    <property type="nucleotide sequence ID" value="NZ_FMHV01000002.1"/>
</dbReference>
<evidence type="ECO:0000256" key="1">
    <source>
        <dbReference type="SAM" id="Phobius"/>
    </source>
</evidence>